<evidence type="ECO:0000313" key="1">
    <source>
        <dbReference type="EMBL" id="OCK42113.1"/>
    </source>
</evidence>
<dbReference type="STRING" id="447689.BA195_12445"/>
<dbReference type="RefSeq" id="WP_068706234.1">
    <property type="nucleotide sequence ID" value="NZ_CANNGK010000001.1"/>
</dbReference>
<comment type="caution">
    <text evidence="1">The sequence shown here is derived from an EMBL/GenBank/DDBJ whole genome shotgun (WGS) entry which is preliminary data.</text>
</comment>
<evidence type="ECO:0000313" key="2">
    <source>
        <dbReference type="Proteomes" id="UP000093186"/>
    </source>
</evidence>
<dbReference type="GO" id="GO:0016757">
    <property type="term" value="F:glycosyltransferase activity"/>
    <property type="evidence" value="ECO:0007669"/>
    <property type="project" value="UniProtKB-KW"/>
</dbReference>
<organism evidence="1 2">
    <name type="scientific">Tenacibaculum soleae</name>
    <dbReference type="NCBI Taxonomy" id="447689"/>
    <lineage>
        <taxon>Bacteria</taxon>
        <taxon>Pseudomonadati</taxon>
        <taxon>Bacteroidota</taxon>
        <taxon>Flavobacteriia</taxon>
        <taxon>Flavobacteriales</taxon>
        <taxon>Flavobacteriaceae</taxon>
        <taxon>Tenacibaculum</taxon>
    </lineage>
</organism>
<keyword evidence="1" id="KW-0328">Glycosyltransferase</keyword>
<accession>A0A1B9XX25</accession>
<protein>
    <submittedName>
        <fullName evidence="1">Orotate phosphoribosyltransferase</fullName>
    </submittedName>
</protein>
<keyword evidence="2" id="KW-1185">Reference proteome</keyword>
<dbReference type="AlphaFoldDB" id="A0A1B9XX25"/>
<dbReference type="SUPFAM" id="SSF55961">
    <property type="entry name" value="Bet v1-like"/>
    <property type="match status" value="1"/>
</dbReference>
<dbReference type="Proteomes" id="UP000093186">
    <property type="component" value="Unassembled WGS sequence"/>
</dbReference>
<sequence length="129" mass="14591">MNIEGNKVVVKKSTEEVFNFLNKLDNFEQLMPENTQKFEVDGDSFIFGLKGMPEIRLVMKEKTEYSNITLGAASSKLPFTLAANINEVSENESEVVLKFDGDFNPMMAMMVKKPLTKFIDTLTENIAKL</sequence>
<dbReference type="OrthoDB" id="1011799at2"/>
<reference evidence="1 2" key="1">
    <citation type="submission" date="2016-06" db="EMBL/GenBank/DDBJ databases">
        <title>Draft Genome Sequence of Tenacibaculum soleae UCD-KL19.</title>
        <authorList>
            <person name="Eisen J.A."/>
            <person name="Coil D.A."/>
            <person name="Lujan K.M."/>
        </authorList>
    </citation>
    <scope>NUCLEOTIDE SEQUENCE [LARGE SCALE GENOMIC DNA]</scope>
    <source>
        <strain evidence="1 2">UCD-KL19</strain>
    </source>
</reference>
<keyword evidence="1" id="KW-0808">Transferase</keyword>
<proteinExistence type="predicted"/>
<name>A0A1B9XX25_9FLAO</name>
<dbReference type="EMBL" id="MAKX01000035">
    <property type="protein sequence ID" value="OCK42113.1"/>
    <property type="molecule type" value="Genomic_DNA"/>
</dbReference>
<gene>
    <name evidence="1" type="ORF">BA195_12445</name>
</gene>